<keyword evidence="2" id="KW-1185">Reference proteome</keyword>
<dbReference type="Proteomes" id="UP000708208">
    <property type="component" value="Unassembled WGS sequence"/>
</dbReference>
<accession>A0A8J2JHS2</accession>
<protein>
    <submittedName>
        <fullName evidence="1">Uncharacterized protein</fullName>
    </submittedName>
</protein>
<reference evidence="1" key="1">
    <citation type="submission" date="2021-06" db="EMBL/GenBank/DDBJ databases">
        <authorList>
            <person name="Hodson N. C."/>
            <person name="Mongue J. A."/>
            <person name="Jaron S. K."/>
        </authorList>
    </citation>
    <scope>NUCLEOTIDE SEQUENCE</scope>
</reference>
<feature type="non-terminal residue" evidence="1">
    <location>
        <position position="1"/>
    </location>
</feature>
<organism evidence="1 2">
    <name type="scientific">Allacma fusca</name>
    <dbReference type="NCBI Taxonomy" id="39272"/>
    <lineage>
        <taxon>Eukaryota</taxon>
        <taxon>Metazoa</taxon>
        <taxon>Ecdysozoa</taxon>
        <taxon>Arthropoda</taxon>
        <taxon>Hexapoda</taxon>
        <taxon>Collembola</taxon>
        <taxon>Symphypleona</taxon>
        <taxon>Sminthuridae</taxon>
        <taxon>Allacma</taxon>
    </lineage>
</organism>
<dbReference type="EMBL" id="CAJVCH010024208">
    <property type="protein sequence ID" value="CAG7696148.1"/>
    <property type="molecule type" value="Genomic_DNA"/>
</dbReference>
<proteinExistence type="predicted"/>
<name>A0A8J2JHS2_9HEXA</name>
<sequence>RHLIEKLHTADKIEQLVKESAIVEDQRRYINNKLKVRIIKK</sequence>
<evidence type="ECO:0000313" key="2">
    <source>
        <dbReference type="Proteomes" id="UP000708208"/>
    </source>
</evidence>
<dbReference type="AlphaFoldDB" id="A0A8J2JHS2"/>
<gene>
    <name evidence="1" type="ORF">AFUS01_LOCUS3933</name>
</gene>
<evidence type="ECO:0000313" key="1">
    <source>
        <dbReference type="EMBL" id="CAG7696148.1"/>
    </source>
</evidence>
<comment type="caution">
    <text evidence="1">The sequence shown here is derived from an EMBL/GenBank/DDBJ whole genome shotgun (WGS) entry which is preliminary data.</text>
</comment>